<dbReference type="PANTHER" id="PTHR35024:SF4">
    <property type="entry name" value="POLYMER-FORMING CYTOSKELETAL PROTEIN"/>
    <property type="match status" value="1"/>
</dbReference>
<evidence type="ECO:0000313" key="2">
    <source>
        <dbReference type="Proteomes" id="UP000184671"/>
    </source>
</evidence>
<dbReference type="OrthoDB" id="105377at2157"/>
<proteinExistence type="predicted"/>
<name>A0A1M4MKT9_9EURY</name>
<dbReference type="SUPFAM" id="SSF51161">
    <property type="entry name" value="Trimeric LpxA-like enzymes"/>
    <property type="match status" value="1"/>
</dbReference>
<dbReference type="Proteomes" id="UP000184671">
    <property type="component" value="Unassembled WGS sequence"/>
</dbReference>
<dbReference type="InterPro" id="IPR011004">
    <property type="entry name" value="Trimer_LpxA-like_sf"/>
</dbReference>
<evidence type="ECO:0000313" key="1">
    <source>
        <dbReference type="EMBL" id="SCL75503.1"/>
    </source>
</evidence>
<dbReference type="Gene3D" id="2.160.10.10">
    <property type="entry name" value="Hexapeptide repeat proteins"/>
    <property type="match status" value="1"/>
</dbReference>
<sequence length="284" mass="30890">MEPTGDHDWIKGCTLPDNTELQERTLKTDQDIVIGERCRIDYGLFGNDVVVCEFSKINGNIVASGDARIDNWCEINGDVVVEEDAYLGEGVKIQGKLVVRGDLDIGDNVQIERGFEAKGWISIRNPMPVIIYIVMYLVAVLGIEKEEDLSSVLEKIFGDDDETAPTATPLMIPGGAVLNMQTFSVPEKMAVGAGCRLHGNIRAGSISVREETTIFGSLHAREDASVARGTAVHGDVQSDGDVTIEQEAHILGNVSCKRLTLHEDARVDGVIRAPGGMKIERRTT</sequence>
<keyword evidence="1" id="KW-0808">Transferase</keyword>
<dbReference type="Pfam" id="PF04519">
    <property type="entry name" value="Bactofilin"/>
    <property type="match status" value="1"/>
</dbReference>
<organism evidence="1 2">
    <name type="scientific">Methanoculleus chikugoensis</name>
    <dbReference type="NCBI Taxonomy" id="118126"/>
    <lineage>
        <taxon>Archaea</taxon>
        <taxon>Methanobacteriati</taxon>
        <taxon>Methanobacteriota</taxon>
        <taxon>Stenosarchaea group</taxon>
        <taxon>Methanomicrobia</taxon>
        <taxon>Methanomicrobiales</taxon>
        <taxon>Methanomicrobiaceae</taxon>
        <taxon>Methanoculleus</taxon>
    </lineage>
</organism>
<reference evidence="1 2" key="1">
    <citation type="submission" date="2016-08" db="EMBL/GenBank/DDBJ databases">
        <authorList>
            <person name="Seilhamer J.J."/>
        </authorList>
    </citation>
    <scope>NUCLEOTIDE SEQUENCE [LARGE SCALE GENOMIC DNA]</scope>
    <source>
        <strain evidence="1">L21-II-0</strain>
    </source>
</reference>
<accession>A0A1M4MKT9</accession>
<gene>
    <name evidence="1" type="ORF">L21_1404</name>
</gene>
<dbReference type="GO" id="GO:0016746">
    <property type="term" value="F:acyltransferase activity"/>
    <property type="evidence" value="ECO:0007669"/>
    <property type="project" value="UniProtKB-KW"/>
</dbReference>
<dbReference type="EMBL" id="FMID01000033">
    <property type="protein sequence ID" value="SCL75503.1"/>
    <property type="molecule type" value="Genomic_DNA"/>
</dbReference>
<dbReference type="STRING" id="118126.L21_1404"/>
<dbReference type="InterPro" id="IPR007607">
    <property type="entry name" value="BacA/B"/>
</dbReference>
<keyword evidence="1" id="KW-0012">Acyltransferase</keyword>
<dbReference type="RefSeq" id="WP_074369762.1">
    <property type="nucleotide sequence ID" value="NZ_FMID01000033.1"/>
</dbReference>
<dbReference type="PANTHER" id="PTHR35024">
    <property type="entry name" value="HYPOTHETICAL CYTOSOLIC PROTEIN"/>
    <property type="match status" value="1"/>
</dbReference>
<protein>
    <submittedName>
        <fullName evidence="1">Putative acyltransferase</fullName>
    </submittedName>
</protein>
<dbReference type="AlphaFoldDB" id="A0A1M4MKT9"/>